<dbReference type="RefSeq" id="WP_215628232.1">
    <property type="nucleotide sequence ID" value="NZ_CP067089.2"/>
</dbReference>
<dbReference type="Proteomes" id="UP000595917">
    <property type="component" value="Chromosome"/>
</dbReference>
<feature type="signal peptide" evidence="1">
    <location>
        <begin position="1"/>
        <end position="17"/>
    </location>
</feature>
<sequence length="149" mass="16839">MKMIWLSFILIAAAVSAEENTVLKLVHIEEIGKTPGRNPVYVGYYSDTVFTENGKDDLCRFITVDKKTLPAQANRERFIDAHLYDTPAVNDGNIPVNSDGWFYHLSDDGTQVLVKSRSGPGDGAIAFRYIWERSNYQYDTTITFSPLPR</sequence>
<protein>
    <submittedName>
        <fullName evidence="2">Uncharacterized protein</fullName>
    </submittedName>
</protein>
<keyword evidence="1" id="KW-0732">Signal</keyword>
<dbReference type="EMBL" id="CP067089">
    <property type="protein sequence ID" value="QQO10927.1"/>
    <property type="molecule type" value="Genomic_DNA"/>
</dbReference>
<dbReference type="KEGG" id="bhc:JFL75_08420"/>
<proteinExistence type="predicted"/>
<organism evidence="2 3">
    <name type="scientific">Breznakiella homolactica</name>
    <dbReference type="NCBI Taxonomy" id="2798577"/>
    <lineage>
        <taxon>Bacteria</taxon>
        <taxon>Pseudomonadati</taxon>
        <taxon>Spirochaetota</taxon>
        <taxon>Spirochaetia</taxon>
        <taxon>Spirochaetales</taxon>
        <taxon>Breznakiellaceae</taxon>
        <taxon>Breznakiella</taxon>
    </lineage>
</organism>
<evidence type="ECO:0000313" key="2">
    <source>
        <dbReference type="EMBL" id="QQO10927.1"/>
    </source>
</evidence>
<keyword evidence="3" id="KW-1185">Reference proteome</keyword>
<evidence type="ECO:0000256" key="1">
    <source>
        <dbReference type="SAM" id="SignalP"/>
    </source>
</evidence>
<gene>
    <name evidence="2" type="ORF">JFL75_08420</name>
</gene>
<name>A0A7T7XR59_9SPIR</name>
<feature type="chain" id="PRO_5031010394" evidence="1">
    <location>
        <begin position="18"/>
        <end position="149"/>
    </location>
</feature>
<dbReference type="AlphaFoldDB" id="A0A7T7XR59"/>
<accession>A0A7T7XR59</accession>
<reference evidence="2" key="1">
    <citation type="submission" date="2021-01" db="EMBL/GenBank/DDBJ databases">
        <title>Description of Breznakiella homolactica.</title>
        <authorList>
            <person name="Song Y."/>
            <person name="Brune A."/>
        </authorList>
    </citation>
    <scope>NUCLEOTIDE SEQUENCE</scope>
    <source>
        <strain evidence="2">RmG30</strain>
    </source>
</reference>
<evidence type="ECO:0000313" key="3">
    <source>
        <dbReference type="Proteomes" id="UP000595917"/>
    </source>
</evidence>